<protein>
    <submittedName>
        <fullName evidence="1">Uncharacterized protein</fullName>
    </submittedName>
</protein>
<name>A0A0A9GFC9_ARUDO</name>
<dbReference type="EMBL" id="GBRH01174081">
    <property type="protein sequence ID" value="JAE23815.1"/>
    <property type="molecule type" value="Transcribed_RNA"/>
</dbReference>
<proteinExistence type="predicted"/>
<reference evidence="1" key="2">
    <citation type="journal article" date="2015" name="Data Brief">
        <title>Shoot transcriptome of the giant reed, Arundo donax.</title>
        <authorList>
            <person name="Barrero R.A."/>
            <person name="Guerrero F.D."/>
            <person name="Moolhuijzen P."/>
            <person name="Goolsby J.A."/>
            <person name="Tidwell J."/>
            <person name="Bellgard S.E."/>
            <person name="Bellgard M.I."/>
        </authorList>
    </citation>
    <scope>NUCLEOTIDE SEQUENCE</scope>
    <source>
        <tissue evidence="1">Shoot tissue taken approximately 20 cm above the soil surface</tissue>
    </source>
</reference>
<reference evidence="1" key="1">
    <citation type="submission" date="2014-09" db="EMBL/GenBank/DDBJ databases">
        <authorList>
            <person name="Magalhaes I.L.F."/>
            <person name="Oliveira U."/>
            <person name="Santos F.R."/>
            <person name="Vidigal T.H.D.A."/>
            <person name="Brescovit A.D."/>
            <person name="Santos A.J."/>
        </authorList>
    </citation>
    <scope>NUCLEOTIDE SEQUENCE</scope>
    <source>
        <tissue evidence="1">Shoot tissue taken approximately 20 cm above the soil surface</tissue>
    </source>
</reference>
<evidence type="ECO:0000313" key="1">
    <source>
        <dbReference type="EMBL" id="JAE23815.1"/>
    </source>
</evidence>
<accession>A0A0A9GFC9</accession>
<dbReference type="AlphaFoldDB" id="A0A0A9GFC9"/>
<sequence length="64" mass="7711">MLQVAINFCITLDCLSVWCGCICLFEFSFSDCLAWLYMLIDWQRLVQKIQEYLWVMTNDRNICF</sequence>
<organism evidence="1">
    <name type="scientific">Arundo donax</name>
    <name type="common">Giant reed</name>
    <name type="synonym">Donax arundinaceus</name>
    <dbReference type="NCBI Taxonomy" id="35708"/>
    <lineage>
        <taxon>Eukaryota</taxon>
        <taxon>Viridiplantae</taxon>
        <taxon>Streptophyta</taxon>
        <taxon>Embryophyta</taxon>
        <taxon>Tracheophyta</taxon>
        <taxon>Spermatophyta</taxon>
        <taxon>Magnoliopsida</taxon>
        <taxon>Liliopsida</taxon>
        <taxon>Poales</taxon>
        <taxon>Poaceae</taxon>
        <taxon>PACMAD clade</taxon>
        <taxon>Arundinoideae</taxon>
        <taxon>Arundineae</taxon>
        <taxon>Arundo</taxon>
    </lineage>
</organism>